<evidence type="ECO:0000259" key="18">
    <source>
        <dbReference type="PROSITE" id="PS51092"/>
    </source>
</evidence>
<dbReference type="GO" id="GO:0006508">
    <property type="term" value="P:proteolysis"/>
    <property type="evidence" value="ECO:0007669"/>
    <property type="project" value="UniProtKB-KW"/>
</dbReference>
<dbReference type="Pfam" id="PF00051">
    <property type="entry name" value="Kringle"/>
    <property type="match status" value="1"/>
</dbReference>
<feature type="disulfide bond" evidence="10">
    <location>
        <begin position="311"/>
        <end position="320"/>
    </location>
</feature>
<dbReference type="SMART" id="SM00130">
    <property type="entry name" value="KR"/>
    <property type="match status" value="1"/>
</dbReference>
<evidence type="ECO:0000259" key="16">
    <source>
        <dbReference type="PROSITE" id="PS50070"/>
    </source>
</evidence>
<dbReference type="InterPro" id="IPR000742">
    <property type="entry name" value="EGF"/>
</dbReference>
<keyword evidence="2" id="KW-0964">Secreted</keyword>
<evidence type="ECO:0000256" key="5">
    <source>
        <dbReference type="ARBA" id="ARBA00022729"/>
    </source>
</evidence>
<dbReference type="InterPro" id="IPR043504">
    <property type="entry name" value="Peptidase_S1_PA_chymotrypsin"/>
</dbReference>
<evidence type="ECO:0000256" key="8">
    <source>
        <dbReference type="ARBA" id="ARBA00022825"/>
    </source>
</evidence>
<dbReference type="PROSITE" id="PS00134">
    <property type="entry name" value="TRYPSIN_HIS"/>
    <property type="match status" value="1"/>
</dbReference>
<dbReference type="PRINTS" id="PR00722">
    <property type="entry name" value="CHYMOTRYPSIN"/>
</dbReference>
<feature type="chain" id="PRO_5034561570" evidence="14">
    <location>
        <begin position="28"/>
        <end position="699"/>
    </location>
</feature>
<keyword evidence="4" id="KW-0645">Protease</keyword>
<dbReference type="CDD" id="cd00190">
    <property type="entry name" value="Tryp_SPc"/>
    <property type="match status" value="1"/>
</dbReference>
<evidence type="ECO:0000256" key="7">
    <source>
        <dbReference type="ARBA" id="ARBA00022801"/>
    </source>
</evidence>
<dbReference type="Gene3D" id="2.10.10.10">
    <property type="entry name" value="Fibronectin, type II, collagen-binding"/>
    <property type="match status" value="1"/>
</dbReference>
<evidence type="ECO:0000256" key="1">
    <source>
        <dbReference type="ARBA" id="ARBA00004613"/>
    </source>
</evidence>
<dbReference type="PANTHER" id="PTHR24264:SF40">
    <property type="entry name" value="HYALURONAN-BINDING PROTEIN 2"/>
    <property type="match status" value="1"/>
</dbReference>
<dbReference type="Gene3D" id="2.40.10.10">
    <property type="entry name" value="Trypsin-like serine proteases"/>
    <property type="match status" value="1"/>
</dbReference>
<dbReference type="PROSITE" id="PS00022">
    <property type="entry name" value="EGF_1"/>
    <property type="match status" value="2"/>
</dbReference>
<keyword evidence="20" id="KW-1185">Reference proteome</keyword>
<evidence type="ECO:0000256" key="3">
    <source>
        <dbReference type="ARBA" id="ARBA00022572"/>
    </source>
</evidence>
<evidence type="ECO:0000256" key="12">
    <source>
        <dbReference type="PROSITE-ProRule" id="PRU00479"/>
    </source>
</evidence>
<dbReference type="InterPro" id="IPR036943">
    <property type="entry name" value="FN_type2_sf"/>
</dbReference>
<keyword evidence="5 14" id="KW-0732">Signal</keyword>
<dbReference type="Ensembl" id="ENSEBUT00000019635.1">
    <property type="protein sequence ID" value="ENSEBUP00000019059.1"/>
    <property type="gene ID" value="ENSEBUG00000011879.1"/>
</dbReference>
<dbReference type="AlphaFoldDB" id="A0A8C4QQF5"/>
<dbReference type="SMART" id="SM00059">
    <property type="entry name" value="FN2"/>
    <property type="match status" value="1"/>
</dbReference>
<comment type="caution">
    <text evidence="12">Lacks conserved residue(s) required for the propagation of feature annotation.</text>
</comment>
<dbReference type="InterPro" id="IPR018114">
    <property type="entry name" value="TRYPSIN_HIS"/>
</dbReference>
<keyword evidence="10" id="KW-0245">EGF-like domain</keyword>
<evidence type="ECO:0000256" key="6">
    <source>
        <dbReference type="ARBA" id="ARBA00022737"/>
    </source>
</evidence>
<keyword evidence="9 10" id="KW-1015">Disulfide bond</keyword>
<feature type="domain" description="Fibronectin type-II" evidence="18">
    <location>
        <begin position="34"/>
        <end position="80"/>
    </location>
</feature>
<comment type="subcellular location">
    <subcellularLocation>
        <location evidence="1">Secreted</location>
    </subcellularLocation>
</comment>
<evidence type="ECO:0000256" key="11">
    <source>
        <dbReference type="PROSITE-ProRule" id="PRU00121"/>
    </source>
</evidence>
<evidence type="ECO:0000256" key="2">
    <source>
        <dbReference type="ARBA" id="ARBA00022525"/>
    </source>
</evidence>
<keyword evidence="6" id="KW-0677">Repeat</keyword>
<reference evidence="19" key="2">
    <citation type="submission" date="2025-09" db="UniProtKB">
        <authorList>
            <consortium name="Ensembl"/>
        </authorList>
    </citation>
    <scope>IDENTIFICATION</scope>
</reference>
<dbReference type="InterPro" id="IPR038178">
    <property type="entry name" value="Kringle_sf"/>
</dbReference>
<evidence type="ECO:0000256" key="9">
    <source>
        <dbReference type="ARBA" id="ARBA00023157"/>
    </source>
</evidence>
<dbReference type="PROSITE" id="PS51092">
    <property type="entry name" value="FN2_2"/>
    <property type="match status" value="1"/>
</dbReference>
<dbReference type="Pfam" id="PF00089">
    <property type="entry name" value="Trypsin"/>
    <property type="match status" value="1"/>
</dbReference>
<dbReference type="PROSITE" id="PS50070">
    <property type="entry name" value="KRINGLE_2"/>
    <property type="match status" value="1"/>
</dbReference>
<dbReference type="InterPro" id="IPR009003">
    <property type="entry name" value="Peptidase_S1_PA"/>
</dbReference>
<dbReference type="InterPro" id="IPR000001">
    <property type="entry name" value="Kringle"/>
</dbReference>
<evidence type="ECO:0000256" key="13">
    <source>
        <dbReference type="SAM" id="MobiDB-lite"/>
    </source>
</evidence>
<name>A0A8C4QQF5_EPTBU</name>
<dbReference type="PROSITE" id="PS50240">
    <property type="entry name" value="TRYPSIN_DOM"/>
    <property type="match status" value="1"/>
</dbReference>
<keyword evidence="3 11" id="KW-0420">Kringle</keyword>
<evidence type="ECO:0000313" key="20">
    <source>
        <dbReference type="Proteomes" id="UP000694388"/>
    </source>
</evidence>
<evidence type="ECO:0000256" key="14">
    <source>
        <dbReference type="SAM" id="SignalP"/>
    </source>
</evidence>
<dbReference type="SUPFAM" id="SSF57440">
    <property type="entry name" value="Kringle-like"/>
    <property type="match status" value="2"/>
</dbReference>
<dbReference type="GO" id="GO:0004252">
    <property type="term" value="F:serine-type endopeptidase activity"/>
    <property type="evidence" value="ECO:0007669"/>
    <property type="project" value="InterPro"/>
</dbReference>
<dbReference type="SUPFAM" id="SSF50494">
    <property type="entry name" value="Trypsin-like serine proteases"/>
    <property type="match status" value="1"/>
</dbReference>
<dbReference type="PRINTS" id="PR00018">
    <property type="entry name" value="KRINGLE"/>
</dbReference>
<dbReference type="Gene3D" id="2.10.25.10">
    <property type="entry name" value="Laminin"/>
    <property type="match status" value="2"/>
</dbReference>
<dbReference type="CDD" id="cd00062">
    <property type="entry name" value="FN2"/>
    <property type="match status" value="1"/>
</dbReference>
<feature type="disulfide bond" evidence="10">
    <location>
        <begin position="351"/>
        <end position="360"/>
    </location>
</feature>
<dbReference type="InterPro" id="IPR013806">
    <property type="entry name" value="Kringle-like"/>
</dbReference>
<dbReference type="InterPro" id="IPR001314">
    <property type="entry name" value="Peptidase_S1A"/>
</dbReference>
<dbReference type="CDD" id="cd00108">
    <property type="entry name" value="KR"/>
    <property type="match status" value="1"/>
</dbReference>
<dbReference type="InterPro" id="IPR050127">
    <property type="entry name" value="Serine_Proteases_S1"/>
</dbReference>
<dbReference type="GeneTree" id="ENSGT00940000157814"/>
<feature type="compositionally biased region" description="Acidic residues" evidence="13">
    <location>
        <begin position="91"/>
        <end position="104"/>
    </location>
</feature>
<evidence type="ECO:0000259" key="15">
    <source>
        <dbReference type="PROSITE" id="PS50026"/>
    </source>
</evidence>
<dbReference type="PROSITE" id="PS01186">
    <property type="entry name" value="EGF_2"/>
    <property type="match status" value="1"/>
</dbReference>
<dbReference type="FunFam" id="2.40.10.10:FF:000005">
    <property type="entry name" value="Serine protease 37"/>
    <property type="match status" value="1"/>
</dbReference>
<dbReference type="SMART" id="SM00020">
    <property type="entry name" value="Tryp_SPc"/>
    <property type="match status" value="1"/>
</dbReference>
<dbReference type="Proteomes" id="UP000694388">
    <property type="component" value="Unplaced"/>
</dbReference>
<feature type="domain" description="Peptidase S1" evidence="17">
    <location>
        <begin position="494"/>
        <end position="696"/>
    </location>
</feature>
<feature type="domain" description="EGF-like" evidence="15">
    <location>
        <begin position="281"/>
        <end position="321"/>
    </location>
</feature>
<organism evidence="19 20">
    <name type="scientific">Eptatretus burgeri</name>
    <name type="common">Inshore hagfish</name>
    <dbReference type="NCBI Taxonomy" id="7764"/>
    <lineage>
        <taxon>Eukaryota</taxon>
        <taxon>Metazoa</taxon>
        <taxon>Chordata</taxon>
        <taxon>Craniata</taxon>
        <taxon>Vertebrata</taxon>
        <taxon>Cyclostomata</taxon>
        <taxon>Myxini</taxon>
        <taxon>Myxiniformes</taxon>
        <taxon>Myxinidae</taxon>
        <taxon>Eptatretinae</taxon>
        <taxon>Eptatretus</taxon>
    </lineage>
</organism>
<evidence type="ECO:0000259" key="17">
    <source>
        <dbReference type="PROSITE" id="PS50240"/>
    </source>
</evidence>
<dbReference type="Pfam" id="PF00008">
    <property type="entry name" value="EGF"/>
    <property type="match status" value="1"/>
</dbReference>
<feature type="domain" description="EGF-like" evidence="15">
    <location>
        <begin position="324"/>
        <end position="361"/>
    </location>
</feature>
<evidence type="ECO:0000256" key="10">
    <source>
        <dbReference type="PROSITE-ProRule" id="PRU00076"/>
    </source>
</evidence>
<dbReference type="GO" id="GO:0005615">
    <property type="term" value="C:extracellular space"/>
    <property type="evidence" value="ECO:0007669"/>
    <property type="project" value="TreeGrafter"/>
</dbReference>
<dbReference type="PANTHER" id="PTHR24264">
    <property type="entry name" value="TRYPSIN-RELATED"/>
    <property type="match status" value="1"/>
</dbReference>
<feature type="region of interest" description="Disordered" evidence="13">
    <location>
        <begin position="84"/>
        <end position="104"/>
    </location>
</feature>
<evidence type="ECO:0000256" key="4">
    <source>
        <dbReference type="ARBA" id="ARBA00022670"/>
    </source>
</evidence>
<dbReference type="Gene3D" id="2.40.20.10">
    <property type="entry name" value="Plasminogen Kringle 4"/>
    <property type="match status" value="1"/>
</dbReference>
<dbReference type="SMART" id="SM00181">
    <property type="entry name" value="EGF"/>
    <property type="match status" value="2"/>
</dbReference>
<evidence type="ECO:0000313" key="19">
    <source>
        <dbReference type="Ensembl" id="ENSEBUP00000019059.1"/>
    </source>
</evidence>
<feature type="region of interest" description="Disordered" evidence="13">
    <location>
        <begin position="189"/>
        <end position="226"/>
    </location>
</feature>
<dbReference type="InterPro" id="IPR000562">
    <property type="entry name" value="FN_type2_dom"/>
</dbReference>
<keyword evidence="7" id="KW-0378">Hydrolase</keyword>
<dbReference type="FunFam" id="2.40.20.10:FF:000001">
    <property type="entry name" value="Urokinase-type plasminogen activator"/>
    <property type="match status" value="1"/>
</dbReference>
<dbReference type="InterPro" id="IPR001254">
    <property type="entry name" value="Trypsin_dom"/>
</dbReference>
<dbReference type="Pfam" id="PF00040">
    <property type="entry name" value="fn2"/>
    <property type="match status" value="1"/>
</dbReference>
<feature type="domain" description="Kringle" evidence="16">
    <location>
        <begin position="366"/>
        <end position="448"/>
    </location>
</feature>
<sequence>MSDLSFHFLHLIFTLTLKIVLLSLNEGSHVVVGYDTTSCVIPFVYRNKTYITCLPDGLGRSWCGTTSNVDNDKKWMYCNHDSEDDLHSHEDEEEDDDDDDDDDGDSDLEDFWMEYWLIGKDDPCLPNPCNNGGKCELGNEGEEMSINGNRMVSSNTSLTDKYAFGDDAREDADQHDIAHKTKRFTKEMDDDETITDHEHEYSESSPYRKNPRWHHGKEDGGDVGEGDILETRETGADVLGVHSIRKRSNREQDRAYLGQEGVQRVNCHCKPPFRGRFCQRVRNACVRNRCPKARSICLIRPASPDLYTCVCKPRYSGERCESGPRRPCDPNPCQNGGRCLKRGRRRSRCLCSPPYKGLFCEFGPGDCFEDTASSYRGSLRVTQSGRTCLYWNSPALLKQEYNAFREGAADLGMGEHNHCRAPDHASQPWCYTRKRKRLQWHHCNVIQCNETLLSESEIIQQESPSFEPSFVSSNLTSSISSLSCGTSRILLPRIIGGQVANSGSHPWQASVKLKSPPQRLIVEGGWPPSVIAGHICGGTLIQACWVLTAAHCIIPSEPLSNYVITLGQHNLLKPDYGEQDIGVEEIFVHPKYNENKHDSDIALLRLTGSVGACVEMSYFIKQACLPCGSTDRRGENIELTEIKAGMKCHISGWGSEHFGGATSAILKRSTSYHDRKQSLQQFHCVQWRYHDKHAVCWKF</sequence>
<reference evidence="19" key="1">
    <citation type="submission" date="2025-08" db="UniProtKB">
        <authorList>
            <consortium name="Ensembl"/>
        </authorList>
    </citation>
    <scope>IDENTIFICATION</scope>
</reference>
<feature type="signal peptide" evidence="14">
    <location>
        <begin position="1"/>
        <end position="27"/>
    </location>
</feature>
<dbReference type="PROSITE" id="PS50026">
    <property type="entry name" value="EGF_3"/>
    <property type="match status" value="2"/>
</dbReference>
<keyword evidence="8" id="KW-0720">Serine protease</keyword>
<accession>A0A8C4QQF5</accession>
<proteinExistence type="predicted"/>
<protein>
    <submittedName>
        <fullName evidence="19">Uncharacterized protein</fullName>
    </submittedName>
</protein>